<dbReference type="AlphaFoldDB" id="A0A819VCT3"/>
<dbReference type="Proteomes" id="UP000663823">
    <property type="component" value="Unassembled WGS sequence"/>
</dbReference>
<proteinExistence type="predicted"/>
<evidence type="ECO:0000313" key="2">
    <source>
        <dbReference type="Proteomes" id="UP000663823"/>
    </source>
</evidence>
<protein>
    <submittedName>
        <fullName evidence="1">Uncharacterized protein</fullName>
    </submittedName>
</protein>
<gene>
    <name evidence="1" type="ORF">OTI717_LOCUS34350</name>
</gene>
<comment type="caution">
    <text evidence="1">The sequence shown here is derived from an EMBL/GenBank/DDBJ whole genome shotgun (WGS) entry which is preliminary data.</text>
</comment>
<sequence>VDVVDVADVEVVAVDVVDVDVDVVNVADVDVVAVIISLFCSLYKNQVS</sequence>
<organism evidence="1 2">
    <name type="scientific">Rotaria sordida</name>
    <dbReference type="NCBI Taxonomy" id="392033"/>
    <lineage>
        <taxon>Eukaryota</taxon>
        <taxon>Metazoa</taxon>
        <taxon>Spiralia</taxon>
        <taxon>Gnathifera</taxon>
        <taxon>Rotifera</taxon>
        <taxon>Eurotatoria</taxon>
        <taxon>Bdelloidea</taxon>
        <taxon>Philodinida</taxon>
        <taxon>Philodinidae</taxon>
        <taxon>Rotaria</taxon>
    </lineage>
</organism>
<reference evidence="1" key="1">
    <citation type="submission" date="2021-02" db="EMBL/GenBank/DDBJ databases">
        <authorList>
            <person name="Nowell W R."/>
        </authorList>
    </citation>
    <scope>NUCLEOTIDE SEQUENCE</scope>
</reference>
<name>A0A819VCT3_9BILA</name>
<feature type="non-terminal residue" evidence="1">
    <location>
        <position position="1"/>
    </location>
</feature>
<dbReference type="EMBL" id="CAJOAX010012155">
    <property type="protein sequence ID" value="CAF4106882.1"/>
    <property type="molecule type" value="Genomic_DNA"/>
</dbReference>
<evidence type="ECO:0000313" key="1">
    <source>
        <dbReference type="EMBL" id="CAF4106882.1"/>
    </source>
</evidence>
<accession>A0A819VCT3</accession>